<dbReference type="EMBL" id="JBJUIK010000010">
    <property type="protein sequence ID" value="KAL3516281.1"/>
    <property type="molecule type" value="Genomic_DNA"/>
</dbReference>
<reference evidence="1 2" key="1">
    <citation type="submission" date="2024-11" db="EMBL/GenBank/DDBJ databases">
        <title>A near-complete genome assembly of Cinchona calisaya.</title>
        <authorList>
            <person name="Lian D.C."/>
            <person name="Zhao X.W."/>
            <person name="Wei L."/>
        </authorList>
    </citation>
    <scope>NUCLEOTIDE SEQUENCE [LARGE SCALE GENOMIC DNA]</scope>
    <source>
        <tissue evidence="1">Nenye</tissue>
    </source>
</reference>
<dbReference type="Proteomes" id="UP001630127">
    <property type="component" value="Unassembled WGS sequence"/>
</dbReference>
<evidence type="ECO:0000313" key="2">
    <source>
        <dbReference type="Proteomes" id="UP001630127"/>
    </source>
</evidence>
<organism evidence="1 2">
    <name type="scientific">Cinchona calisaya</name>
    <dbReference type="NCBI Taxonomy" id="153742"/>
    <lineage>
        <taxon>Eukaryota</taxon>
        <taxon>Viridiplantae</taxon>
        <taxon>Streptophyta</taxon>
        <taxon>Embryophyta</taxon>
        <taxon>Tracheophyta</taxon>
        <taxon>Spermatophyta</taxon>
        <taxon>Magnoliopsida</taxon>
        <taxon>eudicotyledons</taxon>
        <taxon>Gunneridae</taxon>
        <taxon>Pentapetalae</taxon>
        <taxon>asterids</taxon>
        <taxon>lamiids</taxon>
        <taxon>Gentianales</taxon>
        <taxon>Rubiaceae</taxon>
        <taxon>Cinchonoideae</taxon>
        <taxon>Cinchoneae</taxon>
        <taxon>Cinchona</taxon>
    </lineage>
</organism>
<gene>
    <name evidence="1" type="ORF">ACH5RR_023183</name>
</gene>
<keyword evidence="2" id="KW-1185">Reference proteome</keyword>
<comment type="caution">
    <text evidence="1">The sequence shown here is derived from an EMBL/GenBank/DDBJ whole genome shotgun (WGS) entry which is preliminary data.</text>
</comment>
<sequence length="85" mass="9701">MNTKSTNVNVNSFRVRLRGKLHIGIERPVPFGKDIINAHYGLPDVAEESNYARFLRGNIDKDEVLGFLIDNSIPDGFACWEMHNR</sequence>
<proteinExistence type="predicted"/>
<dbReference type="AlphaFoldDB" id="A0ABD2ZBT7"/>
<protein>
    <submittedName>
        <fullName evidence="1">Uncharacterized protein</fullName>
    </submittedName>
</protein>
<evidence type="ECO:0000313" key="1">
    <source>
        <dbReference type="EMBL" id="KAL3516281.1"/>
    </source>
</evidence>
<name>A0ABD2ZBT7_9GENT</name>
<accession>A0ABD2ZBT7</accession>